<dbReference type="InterPro" id="IPR043133">
    <property type="entry name" value="GTP-CH-I_C/QueF"/>
</dbReference>
<dbReference type="Pfam" id="PF00512">
    <property type="entry name" value="HisKA"/>
    <property type="match status" value="1"/>
</dbReference>
<comment type="subcellular location">
    <subcellularLocation>
        <location evidence="2">Membrane</location>
    </subcellularLocation>
</comment>
<keyword evidence="5" id="KW-0808">Transferase</keyword>
<dbReference type="PROSITE" id="PS50109">
    <property type="entry name" value="HIS_KIN"/>
    <property type="match status" value="1"/>
</dbReference>
<dbReference type="PANTHER" id="PTHR45436">
    <property type="entry name" value="SENSOR HISTIDINE KINASE YKOH"/>
    <property type="match status" value="1"/>
</dbReference>
<dbReference type="EC" id="2.7.13.3" evidence="3"/>
<dbReference type="InterPro" id="IPR043134">
    <property type="entry name" value="GTP-CH-I_N"/>
</dbReference>
<evidence type="ECO:0000313" key="13">
    <source>
        <dbReference type="Proteomes" id="UP000649617"/>
    </source>
</evidence>
<keyword evidence="8 10" id="KW-1133">Transmembrane helix</keyword>
<dbReference type="InterPro" id="IPR003661">
    <property type="entry name" value="HisK_dim/P_dom"/>
</dbReference>
<comment type="caution">
    <text evidence="12">The sequence shown here is derived from an EMBL/GenBank/DDBJ whole genome shotgun (WGS) entry which is preliminary data.</text>
</comment>
<keyword evidence="13" id="KW-1185">Reference proteome</keyword>
<evidence type="ECO:0000256" key="2">
    <source>
        <dbReference type="ARBA" id="ARBA00004370"/>
    </source>
</evidence>
<dbReference type="SMART" id="SM00388">
    <property type="entry name" value="HisKA"/>
    <property type="match status" value="1"/>
</dbReference>
<dbReference type="PANTHER" id="PTHR45436:SF16">
    <property type="entry name" value="HISTIDINE KINASE"/>
    <property type="match status" value="1"/>
</dbReference>
<dbReference type="Pfam" id="PF11086">
    <property type="entry name" value="DUF2878"/>
    <property type="match status" value="1"/>
</dbReference>
<protein>
    <recommendedName>
        <fullName evidence="3">histidine kinase</fullName>
        <ecNumber evidence="3">2.7.13.3</ecNumber>
    </recommendedName>
</protein>
<dbReference type="Gene3D" id="1.10.287.130">
    <property type="match status" value="1"/>
</dbReference>
<dbReference type="Gene3D" id="1.10.286.10">
    <property type="match status" value="1"/>
</dbReference>
<dbReference type="CDD" id="cd00075">
    <property type="entry name" value="HATPase"/>
    <property type="match status" value="1"/>
</dbReference>
<dbReference type="SUPFAM" id="SSF51905">
    <property type="entry name" value="FAD/NAD(P)-binding domain"/>
    <property type="match status" value="1"/>
</dbReference>
<keyword evidence="4" id="KW-0597">Phosphoprotein</keyword>
<dbReference type="InterPro" id="IPR004358">
    <property type="entry name" value="Sig_transdc_His_kin-like_C"/>
</dbReference>
<dbReference type="Pfam" id="PF01593">
    <property type="entry name" value="Amino_oxidase"/>
    <property type="match status" value="1"/>
</dbReference>
<dbReference type="SUPFAM" id="SSF47384">
    <property type="entry name" value="Homodimeric domain of signal transducing histidine kinase"/>
    <property type="match status" value="1"/>
</dbReference>
<dbReference type="SMART" id="SM00387">
    <property type="entry name" value="HATPase_c"/>
    <property type="match status" value="1"/>
</dbReference>
<dbReference type="InterPro" id="IPR036890">
    <property type="entry name" value="HATPase_C_sf"/>
</dbReference>
<evidence type="ECO:0000313" key="12">
    <source>
        <dbReference type="EMBL" id="CAE7635589.1"/>
    </source>
</evidence>
<comment type="catalytic activity">
    <reaction evidence="1">
        <text>ATP + protein L-histidine = ADP + protein N-phospho-L-histidine.</text>
        <dbReference type="EC" id="2.7.13.3"/>
    </reaction>
</comment>
<feature type="transmembrane region" description="Helical" evidence="10">
    <location>
        <begin position="606"/>
        <end position="624"/>
    </location>
</feature>
<dbReference type="PRINTS" id="PR00344">
    <property type="entry name" value="BCTRLSENSOR"/>
</dbReference>
<dbReference type="Pfam" id="PF02518">
    <property type="entry name" value="HATPase_c"/>
    <property type="match status" value="1"/>
</dbReference>
<evidence type="ECO:0000256" key="9">
    <source>
        <dbReference type="ARBA" id="ARBA00023136"/>
    </source>
</evidence>
<gene>
    <name evidence="12" type="primary">folE</name>
    <name evidence="12" type="ORF">SPIL2461_LOCUS16742</name>
</gene>
<keyword evidence="6 10" id="KW-0812">Transmembrane</keyword>
<evidence type="ECO:0000256" key="6">
    <source>
        <dbReference type="ARBA" id="ARBA00022692"/>
    </source>
</evidence>
<dbReference type="GO" id="GO:0000155">
    <property type="term" value="F:phosphorelay sensor kinase activity"/>
    <property type="evidence" value="ECO:0007669"/>
    <property type="project" value="InterPro"/>
</dbReference>
<accession>A0A812VH44</accession>
<dbReference type="CDD" id="cd00082">
    <property type="entry name" value="HisKA"/>
    <property type="match status" value="1"/>
</dbReference>
<feature type="domain" description="Histidine kinase" evidence="11">
    <location>
        <begin position="924"/>
        <end position="1130"/>
    </location>
</feature>
<evidence type="ECO:0000256" key="1">
    <source>
        <dbReference type="ARBA" id="ARBA00000085"/>
    </source>
</evidence>
<evidence type="ECO:0000259" key="11">
    <source>
        <dbReference type="PROSITE" id="PS50109"/>
    </source>
</evidence>
<dbReference type="InterPro" id="IPR003594">
    <property type="entry name" value="HATPase_dom"/>
</dbReference>
<feature type="transmembrane region" description="Helical" evidence="10">
    <location>
        <begin position="636"/>
        <end position="652"/>
    </location>
</feature>
<name>A0A812VH44_SYMPI</name>
<dbReference type="GO" id="GO:0016491">
    <property type="term" value="F:oxidoreductase activity"/>
    <property type="evidence" value="ECO:0007669"/>
    <property type="project" value="InterPro"/>
</dbReference>
<dbReference type="EMBL" id="CAJNIZ010042748">
    <property type="protein sequence ID" value="CAE7635589.1"/>
    <property type="molecule type" value="Genomic_DNA"/>
</dbReference>
<evidence type="ECO:0000256" key="4">
    <source>
        <dbReference type="ARBA" id="ARBA00022553"/>
    </source>
</evidence>
<proteinExistence type="predicted"/>
<feature type="transmembrane region" description="Helical" evidence="10">
    <location>
        <begin position="664"/>
        <end position="681"/>
    </location>
</feature>
<feature type="transmembrane region" description="Helical" evidence="10">
    <location>
        <begin position="832"/>
        <end position="856"/>
    </location>
</feature>
<evidence type="ECO:0000256" key="7">
    <source>
        <dbReference type="ARBA" id="ARBA00022777"/>
    </source>
</evidence>
<dbReference type="GO" id="GO:0005886">
    <property type="term" value="C:plasma membrane"/>
    <property type="evidence" value="ECO:0007669"/>
    <property type="project" value="TreeGrafter"/>
</dbReference>
<dbReference type="Proteomes" id="UP000649617">
    <property type="component" value="Unassembled WGS sequence"/>
</dbReference>
<reference evidence="12" key="1">
    <citation type="submission" date="2021-02" db="EMBL/GenBank/DDBJ databases">
        <authorList>
            <person name="Dougan E. K."/>
            <person name="Rhodes N."/>
            <person name="Thang M."/>
            <person name="Chan C."/>
        </authorList>
    </citation>
    <scope>NUCLEOTIDE SEQUENCE</scope>
</reference>
<dbReference type="SUPFAM" id="SSF55874">
    <property type="entry name" value="ATPase domain of HSP90 chaperone/DNA topoisomerase II/histidine kinase"/>
    <property type="match status" value="1"/>
</dbReference>
<dbReference type="Pfam" id="PF01227">
    <property type="entry name" value="GTP_cyclohydroI"/>
    <property type="match status" value="1"/>
</dbReference>
<dbReference type="Gene3D" id="3.30.1130.10">
    <property type="match status" value="1"/>
</dbReference>
<dbReference type="InterPro" id="IPR005467">
    <property type="entry name" value="His_kinase_dom"/>
</dbReference>
<dbReference type="SUPFAM" id="SSF55620">
    <property type="entry name" value="Tetrahydrobiopterin biosynthesis enzymes-like"/>
    <property type="match status" value="1"/>
</dbReference>
<feature type="transmembrane region" description="Helical" evidence="10">
    <location>
        <begin position="687"/>
        <end position="710"/>
    </location>
</feature>
<dbReference type="InterPro" id="IPR036097">
    <property type="entry name" value="HisK_dim/P_sf"/>
</dbReference>
<dbReference type="Gene3D" id="3.30.565.10">
    <property type="entry name" value="Histidine kinase-like ATPase, C-terminal domain"/>
    <property type="match status" value="1"/>
</dbReference>
<feature type="transmembrane region" description="Helical" evidence="10">
    <location>
        <begin position="722"/>
        <end position="740"/>
    </location>
</feature>
<dbReference type="InterPro" id="IPR050428">
    <property type="entry name" value="TCS_sensor_his_kinase"/>
</dbReference>
<dbReference type="AlphaFoldDB" id="A0A812VH44"/>
<dbReference type="Gene3D" id="1.10.405.20">
    <property type="match status" value="1"/>
</dbReference>
<dbReference type="InterPro" id="IPR020602">
    <property type="entry name" value="GTP_CycHdrlase_I_dom"/>
</dbReference>
<keyword evidence="7" id="KW-0418">Kinase</keyword>
<keyword evidence="9 10" id="KW-0472">Membrane</keyword>
<dbReference type="InterPro" id="IPR002937">
    <property type="entry name" value="Amino_oxidase"/>
</dbReference>
<dbReference type="InterPro" id="IPR021306">
    <property type="entry name" value="DUF2878"/>
</dbReference>
<evidence type="ECO:0000256" key="8">
    <source>
        <dbReference type="ARBA" id="ARBA00022989"/>
    </source>
</evidence>
<evidence type="ECO:0000256" key="5">
    <source>
        <dbReference type="ARBA" id="ARBA00022679"/>
    </source>
</evidence>
<dbReference type="InterPro" id="IPR036188">
    <property type="entry name" value="FAD/NAD-bd_sf"/>
</dbReference>
<feature type="transmembrane region" description="Helical" evidence="10">
    <location>
        <begin position="582"/>
        <end position="599"/>
    </location>
</feature>
<evidence type="ECO:0000256" key="10">
    <source>
        <dbReference type="SAM" id="Phobius"/>
    </source>
</evidence>
<evidence type="ECO:0000256" key="3">
    <source>
        <dbReference type="ARBA" id="ARBA00012438"/>
    </source>
</evidence>
<dbReference type="UniPathway" id="UPA00848">
    <property type="reaction ID" value="UER00151"/>
</dbReference>
<dbReference type="Gene3D" id="3.50.50.60">
    <property type="entry name" value="FAD/NAD(P)-binding domain"/>
    <property type="match status" value="1"/>
</dbReference>
<organism evidence="12 13">
    <name type="scientific">Symbiodinium pilosum</name>
    <name type="common">Dinoflagellate</name>
    <dbReference type="NCBI Taxonomy" id="2952"/>
    <lineage>
        <taxon>Eukaryota</taxon>
        <taxon>Sar</taxon>
        <taxon>Alveolata</taxon>
        <taxon>Dinophyceae</taxon>
        <taxon>Suessiales</taxon>
        <taxon>Symbiodiniaceae</taxon>
        <taxon>Symbiodinium</taxon>
    </lineage>
</organism>
<sequence>MSSCKPVSERIRARLEAAGERYFANDNIRRYMHADEVEELQHEVKEKLQEVLKSLVIDVENDHNTQDTAKRVAKMFVQEVFAGRYAEQPAVTEFPNVSRLNELMIVGPIAVRSACSHHLCPIMGKIWVGVLPDEDSALIGLSKYARLVDWVMSRPQIQEEAIAQLADVLEEKMAPDGLAIVMEADHYCMHWRGVKDTESKMINSVMRGAFRSDADLSTMAPVRIRDRFVLKVAVIGAGITGVSAAWHLDQGGMRVHLIEAGLRIGGQAHTHLISVKEGSVTVDTGFSVSNPVGYPGFHHWLNGFDLELNAARMDVSVQDQVEDLEFGTVSLAAMTGKVGQLFRSGYWRIWQDRTRLFAELDALQGTGQSLGDYIQGKRYSRRFVQSYLLPLISAFQGYTGSAFDMPLSDALNYLRYQKLLHYRGGRDWQVVQGGSSAYLQAFEKQFSGVIHTNSMASDISRDGRQVNLIRDGLAETYDAVVLACDSDQALHMLADTSSEQRTVLAQALQRRWSEVSTQDICFAGAYSGYGTHEDGFITGLHCAEHLLHMAEINVNLPFILNLVFFQIVWFSCVVGAGAYGLHWLALGAMVPLMVLIWFSPTRRADLALATVALCAGLLIDNVWVKTGILLYPEYTLAPYWIGLLWVGLGLTINHSMSLFRDHTLIGSLVVGAFAPVTYLSGERFGSVIVQELALTPLICVTWFVLFFGLAKWALAMTQSSEVLLISVAALIGVFMTYVIVENVLTREALETEAEYYWEVVQQDPTHPLPNVRNMVGYLAKGDDYSAVPENMRSLDPGFGRAEGMQGKPLIFVSRENEQTLYLVFAEAQVADLVFYFGLAPLAAVLLVVYILLFLTYRLSHAAISPMLNLAKSIEQFDFRSTQRLEVPVTPEDVDRETRLMVEALQEFSSRLENFIERERTFTRDAGHELRTPIAVMKGSLDILESNKERSDADQKVLQRMRRVVVDMETLLETLLMLAREEDVFAQEGPTSVNQVIAEEIELLSEYAEKNSNRIELIEEFDVVCNARPRVLAIIMSNLIRNALTYTHKGRVTIRITDRYVAVTDTGIGMNDEDMDSAFTAFFRGEKAKSTANGQGLGLALVRRLAQQLDWRVDLDSEEGVGTEFRVWYRN</sequence>
<dbReference type="OrthoDB" id="330161at2759"/>